<name>A0AAV0JHJ1_9ROSI</name>
<feature type="domain" description="Apple" evidence="8">
    <location>
        <begin position="356"/>
        <end position="438"/>
    </location>
</feature>
<keyword evidence="5" id="KW-0472">Membrane</keyword>
<dbReference type="SMART" id="SM00108">
    <property type="entry name" value="B_lectin"/>
    <property type="match status" value="1"/>
</dbReference>
<evidence type="ECO:0000313" key="10">
    <source>
        <dbReference type="Proteomes" id="UP001154282"/>
    </source>
</evidence>
<feature type="chain" id="PRO_5043976057" description="Apple domain-containing protein" evidence="6">
    <location>
        <begin position="41"/>
        <end position="521"/>
    </location>
</feature>
<evidence type="ECO:0000313" key="9">
    <source>
        <dbReference type="EMBL" id="CAI0408086.1"/>
    </source>
</evidence>
<dbReference type="SMART" id="SM00473">
    <property type="entry name" value="PAN_AP"/>
    <property type="match status" value="1"/>
</dbReference>
<sequence length="521" mass="56702">MDKLAPINSPPTRSHSPPAHHLLFVLFITIATLFASPAAGQTEIRSGFQATPDQSISSFQPILKDPTGNFSLGFLRVNSSQLALSVLHLPSLQPIWQANPTPPSPSWSDRTRLSFSGRLVLSDSRRGVIWSTTGTDPTDTVVLLNNSNLQVKRNDAVSAREVVVWQSFDFPGNTLVEGQNFSSGAAALVAAGGRYAMRLGDDFMAMYADFDGGGVPDRIYWKHKALEARADVVPGRGPIRLRVEPEGFLGMYQNGSGTTPVDVQSFNSFRRRVGGGFYIVRIEPDGNLKGYNWDGASWVLEYQAVPDGCGLPDPCGSYGLCRPGGPTCSCLDETDETRSSRPTGGQCLPAPKGNFCGQRDGFRVLRRVGVDLPFNKELIGYVMTPSLEECEGSCERNCTCWGAVYNNASGFCYLVDYPIQTMLGVTDQSKFGYFKIRNDEAGSKARKKKKTGSGARVGLVFLCLSVLVLGGAVGFVGFRAWKKNLRGRNRILEEDEGVSAPGPYKDLGSDSFRSVEMGERR</sequence>
<dbReference type="InterPro" id="IPR036426">
    <property type="entry name" value="Bulb-type_lectin_dom_sf"/>
</dbReference>
<keyword evidence="5" id="KW-1133">Transmembrane helix</keyword>
<feature type="signal peptide" evidence="6">
    <location>
        <begin position="1"/>
        <end position="40"/>
    </location>
</feature>
<reference evidence="9" key="1">
    <citation type="submission" date="2022-08" db="EMBL/GenBank/DDBJ databases">
        <authorList>
            <person name="Gutierrez-Valencia J."/>
        </authorList>
    </citation>
    <scope>NUCLEOTIDE SEQUENCE</scope>
</reference>
<dbReference type="PROSITE" id="PS50948">
    <property type="entry name" value="PAN"/>
    <property type="match status" value="1"/>
</dbReference>
<dbReference type="InterPro" id="IPR001480">
    <property type="entry name" value="Bulb-type_lectin_dom"/>
</dbReference>
<dbReference type="PROSITE" id="PS50927">
    <property type="entry name" value="BULB_LECTIN"/>
    <property type="match status" value="1"/>
</dbReference>
<dbReference type="PANTHER" id="PTHR32444:SF108">
    <property type="entry name" value="OS02G0527900 PROTEIN"/>
    <property type="match status" value="1"/>
</dbReference>
<evidence type="ECO:0000256" key="2">
    <source>
        <dbReference type="ARBA" id="ARBA00023157"/>
    </source>
</evidence>
<dbReference type="AlphaFoldDB" id="A0AAV0JHJ1"/>
<protein>
    <recommendedName>
        <fullName evidence="11">Apple domain-containing protein</fullName>
    </recommendedName>
</protein>
<keyword evidence="3" id="KW-0325">Glycoprotein</keyword>
<evidence type="ECO:0000259" key="7">
    <source>
        <dbReference type="PROSITE" id="PS50927"/>
    </source>
</evidence>
<evidence type="ECO:0000256" key="3">
    <source>
        <dbReference type="ARBA" id="ARBA00023180"/>
    </source>
</evidence>
<keyword evidence="2" id="KW-1015">Disulfide bond</keyword>
<evidence type="ECO:0000256" key="1">
    <source>
        <dbReference type="ARBA" id="ARBA00022729"/>
    </source>
</evidence>
<dbReference type="Proteomes" id="UP001154282">
    <property type="component" value="Unassembled WGS sequence"/>
</dbReference>
<gene>
    <name evidence="9" type="ORF">LITE_LOCUS13818</name>
</gene>
<accession>A0AAV0JHJ1</accession>
<organism evidence="9 10">
    <name type="scientific">Linum tenue</name>
    <dbReference type="NCBI Taxonomy" id="586396"/>
    <lineage>
        <taxon>Eukaryota</taxon>
        <taxon>Viridiplantae</taxon>
        <taxon>Streptophyta</taxon>
        <taxon>Embryophyta</taxon>
        <taxon>Tracheophyta</taxon>
        <taxon>Spermatophyta</taxon>
        <taxon>Magnoliopsida</taxon>
        <taxon>eudicotyledons</taxon>
        <taxon>Gunneridae</taxon>
        <taxon>Pentapetalae</taxon>
        <taxon>rosids</taxon>
        <taxon>fabids</taxon>
        <taxon>Malpighiales</taxon>
        <taxon>Linaceae</taxon>
        <taxon>Linum</taxon>
    </lineage>
</organism>
<evidence type="ECO:0000256" key="6">
    <source>
        <dbReference type="SAM" id="SignalP"/>
    </source>
</evidence>
<dbReference type="EMBL" id="CAMGYJ010000004">
    <property type="protein sequence ID" value="CAI0408086.1"/>
    <property type="molecule type" value="Genomic_DNA"/>
</dbReference>
<feature type="domain" description="Bulb-type lectin" evidence="7">
    <location>
        <begin position="47"/>
        <end position="164"/>
    </location>
</feature>
<comment type="caution">
    <text evidence="9">The sequence shown here is derived from an EMBL/GenBank/DDBJ whole genome shotgun (WGS) entry which is preliminary data.</text>
</comment>
<keyword evidence="10" id="KW-1185">Reference proteome</keyword>
<evidence type="ECO:0008006" key="11">
    <source>
        <dbReference type="Google" id="ProtNLM"/>
    </source>
</evidence>
<evidence type="ECO:0000259" key="8">
    <source>
        <dbReference type="PROSITE" id="PS50948"/>
    </source>
</evidence>
<dbReference type="InterPro" id="IPR003609">
    <property type="entry name" value="Pan_app"/>
</dbReference>
<keyword evidence="5" id="KW-0812">Transmembrane</keyword>
<dbReference type="SUPFAM" id="SSF51110">
    <property type="entry name" value="alpha-D-mannose-specific plant lectins"/>
    <property type="match status" value="1"/>
</dbReference>
<proteinExistence type="predicted"/>
<feature type="transmembrane region" description="Helical" evidence="5">
    <location>
        <begin position="457"/>
        <end position="481"/>
    </location>
</feature>
<dbReference type="Pfam" id="PF01453">
    <property type="entry name" value="B_lectin"/>
    <property type="match status" value="1"/>
</dbReference>
<keyword evidence="1 6" id="KW-0732">Signal</keyword>
<dbReference type="PANTHER" id="PTHR32444">
    <property type="entry name" value="BULB-TYPE LECTIN DOMAIN-CONTAINING PROTEIN"/>
    <property type="match status" value="1"/>
</dbReference>
<evidence type="ECO:0000256" key="4">
    <source>
        <dbReference type="SAM" id="MobiDB-lite"/>
    </source>
</evidence>
<dbReference type="Pfam" id="PF00024">
    <property type="entry name" value="PAN_1"/>
    <property type="match status" value="1"/>
</dbReference>
<evidence type="ECO:0000256" key="5">
    <source>
        <dbReference type="SAM" id="Phobius"/>
    </source>
</evidence>
<dbReference type="Gene3D" id="2.90.10.10">
    <property type="entry name" value="Bulb-type lectin domain"/>
    <property type="match status" value="1"/>
</dbReference>
<feature type="region of interest" description="Disordered" evidence="4">
    <location>
        <begin position="496"/>
        <end position="521"/>
    </location>
</feature>